<dbReference type="STRING" id="559515.M4C6M6"/>
<feature type="transmembrane region" description="Helical" evidence="1">
    <location>
        <begin position="147"/>
        <end position="169"/>
    </location>
</feature>
<dbReference type="HOGENOM" id="CLU_1079467_0_0_1"/>
<dbReference type="InParanoid" id="M4C6M6"/>
<dbReference type="AlphaFoldDB" id="M4C6M6"/>
<sequence length="258" mass="28078">MDRFGHARMVQVGKVVTSRRYLLLTVAATGIAAASAAQRLHPFSSADSVLSMSKLFAEELMSSRVNVMPMELQQTKETLVPFVLLRCQLLLSTMEFTAPGRGTEIGSLVSWLAVLVVLRALLALTQIRFQHLLTRPLTQVRDLQRLGAVLGLVIVLNLGLLAACVRFGLFREKIVYVPWFEASLMLLRTLELGLQVSFHSLDVGGVALFADDGVTTSGWWENKRYCATAGKGEACEAVPPSGTGSGSAFSRCHSRGAR</sequence>
<evidence type="ECO:0000313" key="3">
    <source>
        <dbReference type="Proteomes" id="UP000011713"/>
    </source>
</evidence>
<proteinExistence type="predicted"/>
<organism evidence="2 3">
    <name type="scientific">Hyaloperonospora arabidopsidis (strain Emoy2)</name>
    <name type="common">Downy mildew agent</name>
    <name type="synonym">Peronospora arabidopsidis</name>
    <dbReference type="NCBI Taxonomy" id="559515"/>
    <lineage>
        <taxon>Eukaryota</taxon>
        <taxon>Sar</taxon>
        <taxon>Stramenopiles</taxon>
        <taxon>Oomycota</taxon>
        <taxon>Peronosporomycetes</taxon>
        <taxon>Peronosporales</taxon>
        <taxon>Peronosporaceae</taxon>
        <taxon>Hyaloperonospora</taxon>
    </lineage>
</organism>
<evidence type="ECO:0000256" key="1">
    <source>
        <dbReference type="SAM" id="Phobius"/>
    </source>
</evidence>
<name>M4C6M6_HYAAE</name>
<dbReference type="Proteomes" id="UP000011713">
    <property type="component" value="Unassembled WGS sequence"/>
</dbReference>
<accession>M4C6M6</accession>
<dbReference type="VEuPathDB" id="FungiDB:HpaG814763"/>
<keyword evidence="3" id="KW-1185">Reference proteome</keyword>
<feature type="transmembrane region" description="Helical" evidence="1">
    <location>
        <begin position="108"/>
        <end position="127"/>
    </location>
</feature>
<protein>
    <submittedName>
        <fullName evidence="2">Uncharacterized protein</fullName>
    </submittedName>
</protein>
<keyword evidence="1" id="KW-0812">Transmembrane</keyword>
<keyword evidence="1" id="KW-0472">Membrane</keyword>
<evidence type="ECO:0000313" key="2">
    <source>
        <dbReference type="EnsemblProtists" id="HpaP814763"/>
    </source>
</evidence>
<dbReference type="EnsemblProtists" id="HpaT814763">
    <property type="protein sequence ID" value="HpaP814763"/>
    <property type="gene ID" value="HpaG814763"/>
</dbReference>
<reference evidence="2" key="2">
    <citation type="submission" date="2015-06" db="UniProtKB">
        <authorList>
            <consortium name="EnsemblProtists"/>
        </authorList>
    </citation>
    <scope>IDENTIFICATION</scope>
    <source>
        <strain evidence="2">Emoy2</strain>
    </source>
</reference>
<keyword evidence="1" id="KW-1133">Transmembrane helix</keyword>
<reference evidence="3" key="1">
    <citation type="journal article" date="2010" name="Science">
        <title>Signatures of adaptation to obligate biotrophy in the Hyaloperonospora arabidopsidis genome.</title>
        <authorList>
            <person name="Baxter L."/>
            <person name="Tripathy S."/>
            <person name="Ishaque N."/>
            <person name="Boot N."/>
            <person name="Cabral A."/>
            <person name="Kemen E."/>
            <person name="Thines M."/>
            <person name="Ah-Fong A."/>
            <person name="Anderson R."/>
            <person name="Badejoko W."/>
            <person name="Bittner-Eddy P."/>
            <person name="Boore J.L."/>
            <person name="Chibucos M.C."/>
            <person name="Coates M."/>
            <person name="Dehal P."/>
            <person name="Delehaunty K."/>
            <person name="Dong S."/>
            <person name="Downton P."/>
            <person name="Dumas B."/>
            <person name="Fabro G."/>
            <person name="Fronick C."/>
            <person name="Fuerstenberg S.I."/>
            <person name="Fulton L."/>
            <person name="Gaulin E."/>
            <person name="Govers F."/>
            <person name="Hughes L."/>
            <person name="Humphray S."/>
            <person name="Jiang R.H."/>
            <person name="Judelson H."/>
            <person name="Kamoun S."/>
            <person name="Kyung K."/>
            <person name="Meijer H."/>
            <person name="Minx P."/>
            <person name="Morris P."/>
            <person name="Nelson J."/>
            <person name="Phuntumart V."/>
            <person name="Qutob D."/>
            <person name="Rehmany A."/>
            <person name="Rougon-Cardoso A."/>
            <person name="Ryden P."/>
            <person name="Torto-Alalibo T."/>
            <person name="Studholme D."/>
            <person name="Wang Y."/>
            <person name="Win J."/>
            <person name="Wood J."/>
            <person name="Clifton S.W."/>
            <person name="Rogers J."/>
            <person name="Van den Ackerveken G."/>
            <person name="Jones J.D."/>
            <person name="McDowell J.M."/>
            <person name="Beynon J."/>
            <person name="Tyler B.M."/>
        </authorList>
    </citation>
    <scope>NUCLEOTIDE SEQUENCE [LARGE SCALE GENOMIC DNA]</scope>
    <source>
        <strain evidence="3">Emoy2</strain>
    </source>
</reference>
<dbReference type="EMBL" id="ABWE02001494">
    <property type="status" value="NOT_ANNOTATED_CDS"/>
    <property type="molecule type" value="Genomic_DNA"/>
</dbReference>
<feature type="transmembrane region" description="Helical" evidence="1">
    <location>
        <begin position="21"/>
        <end position="40"/>
    </location>
</feature>
<dbReference type="eggNOG" id="ENOG502SN57">
    <property type="taxonomic scope" value="Eukaryota"/>
</dbReference>